<feature type="chain" id="PRO_5015780963" evidence="2">
    <location>
        <begin position="26"/>
        <end position="269"/>
    </location>
</feature>
<accession>A0A2T5VFQ5</accession>
<dbReference type="SMART" id="SM00079">
    <property type="entry name" value="PBPe"/>
    <property type="match status" value="1"/>
</dbReference>
<sequence length="269" mass="29087">MNLLKSLCTVAGVALMAFSAQSATAKSLDDILSGGTITVGINPNLPPLGQYNDKNEIEGFDVDVAHKLGELLGVDVKFVEVTSADRVPFLATGKADIVLGALTRTPARAKVIDFTLPIQTEALSALTLADKPFKSLADLNSADVKLIEVRGTTPVEFVKTHLPDAKVMLFDNYPDAVKALFQGRGDAIVDVVDYIGKYTANYDKKTKVLSDPSASVDYDCIGIAQGNTALKSWLNTAIYSLQTSGFMDESYKKWFGMDMVYKIPAQPYF</sequence>
<keyword evidence="1 2" id="KW-0732">Signal</keyword>
<feature type="domain" description="Ionotropic glutamate receptor C-terminal" evidence="4">
    <location>
        <begin position="36"/>
        <end position="257"/>
    </location>
</feature>
<dbReference type="Gene3D" id="3.40.190.10">
    <property type="entry name" value="Periplasmic binding protein-like II"/>
    <property type="match status" value="2"/>
</dbReference>
<dbReference type="Proteomes" id="UP000244081">
    <property type="component" value="Unassembled WGS sequence"/>
</dbReference>
<feature type="signal peptide" evidence="2">
    <location>
        <begin position="1"/>
        <end position="25"/>
    </location>
</feature>
<dbReference type="OrthoDB" id="6192933at2"/>
<dbReference type="GO" id="GO:0015276">
    <property type="term" value="F:ligand-gated monoatomic ion channel activity"/>
    <property type="evidence" value="ECO:0007669"/>
    <property type="project" value="InterPro"/>
</dbReference>
<reference evidence="5 6" key="1">
    <citation type="submission" date="2018-04" db="EMBL/GenBank/DDBJ databases">
        <title>Genomic Encyclopedia of Archaeal and Bacterial Type Strains, Phase II (KMG-II): from individual species to whole genera.</title>
        <authorList>
            <person name="Goeker M."/>
        </authorList>
    </citation>
    <scope>NUCLEOTIDE SEQUENCE [LARGE SCALE GENOMIC DNA]</scope>
    <source>
        <strain evidence="5 6">DSM 23382</strain>
    </source>
</reference>
<organism evidence="5 6">
    <name type="scientific">Breoghania corrubedonensis</name>
    <dbReference type="NCBI Taxonomy" id="665038"/>
    <lineage>
        <taxon>Bacteria</taxon>
        <taxon>Pseudomonadati</taxon>
        <taxon>Pseudomonadota</taxon>
        <taxon>Alphaproteobacteria</taxon>
        <taxon>Hyphomicrobiales</taxon>
        <taxon>Stappiaceae</taxon>
        <taxon>Breoghania</taxon>
    </lineage>
</organism>
<proteinExistence type="predicted"/>
<evidence type="ECO:0000313" key="6">
    <source>
        <dbReference type="Proteomes" id="UP000244081"/>
    </source>
</evidence>
<keyword evidence="6" id="KW-1185">Reference proteome</keyword>
<evidence type="ECO:0000259" key="4">
    <source>
        <dbReference type="SMART" id="SM00079"/>
    </source>
</evidence>
<gene>
    <name evidence="5" type="ORF">C8N35_101625</name>
</gene>
<evidence type="ECO:0000256" key="1">
    <source>
        <dbReference type="ARBA" id="ARBA00022729"/>
    </source>
</evidence>
<evidence type="ECO:0000313" key="5">
    <source>
        <dbReference type="EMBL" id="PTW62579.1"/>
    </source>
</evidence>
<dbReference type="SUPFAM" id="SSF53850">
    <property type="entry name" value="Periplasmic binding protein-like II"/>
    <property type="match status" value="1"/>
</dbReference>
<dbReference type="PANTHER" id="PTHR35936:SF17">
    <property type="entry name" value="ARGININE-BINDING EXTRACELLULAR PROTEIN ARTP"/>
    <property type="match status" value="1"/>
</dbReference>
<evidence type="ECO:0000256" key="2">
    <source>
        <dbReference type="SAM" id="SignalP"/>
    </source>
</evidence>
<name>A0A2T5VFQ5_9HYPH</name>
<dbReference type="InterPro" id="IPR001320">
    <property type="entry name" value="Iontro_rcpt_C"/>
</dbReference>
<dbReference type="Pfam" id="PF00497">
    <property type="entry name" value="SBP_bac_3"/>
    <property type="match status" value="1"/>
</dbReference>
<evidence type="ECO:0000259" key="3">
    <source>
        <dbReference type="SMART" id="SM00062"/>
    </source>
</evidence>
<dbReference type="InterPro" id="IPR001638">
    <property type="entry name" value="Solute-binding_3/MltF_N"/>
</dbReference>
<dbReference type="AlphaFoldDB" id="A0A2T5VFQ5"/>
<dbReference type="RefSeq" id="WP_107988129.1">
    <property type="nucleotide sequence ID" value="NZ_QAYG01000001.1"/>
</dbReference>
<dbReference type="EMBL" id="QAYG01000001">
    <property type="protein sequence ID" value="PTW62579.1"/>
    <property type="molecule type" value="Genomic_DNA"/>
</dbReference>
<protein>
    <submittedName>
        <fullName evidence="5">Amino acid ABC transporter substrate-binding protein (PAAT family)</fullName>
    </submittedName>
</protein>
<dbReference type="SMART" id="SM00062">
    <property type="entry name" value="PBPb"/>
    <property type="match status" value="1"/>
</dbReference>
<comment type="caution">
    <text evidence="5">The sequence shown here is derived from an EMBL/GenBank/DDBJ whole genome shotgun (WGS) entry which is preliminary data.</text>
</comment>
<dbReference type="GO" id="GO:0016020">
    <property type="term" value="C:membrane"/>
    <property type="evidence" value="ECO:0007669"/>
    <property type="project" value="InterPro"/>
</dbReference>
<feature type="domain" description="Solute-binding protein family 3/N-terminal" evidence="3">
    <location>
        <begin position="36"/>
        <end position="258"/>
    </location>
</feature>
<dbReference type="PANTHER" id="PTHR35936">
    <property type="entry name" value="MEMBRANE-BOUND LYTIC MUREIN TRANSGLYCOSYLASE F"/>
    <property type="match status" value="1"/>
</dbReference>